<evidence type="ECO:0000313" key="1">
    <source>
        <dbReference type="EMBL" id="KAJ9093471.1"/>
    </source>
</evidence>
<keyword evidence="2" id="KW-1185">Reference proteome</keyword>
<accession>A0ACC2V379</accession>
<dbReference type="Proteomes" id="UP001241377">
    <property type="component" value="Unassembled WGS sequence"/>
</dbReference>
<proteinExistence type="predicted"/>
<reference evidence="1" key="1">
    <citation type="submission" date="2023-04" db="EMBL/GenBank/DDBJ databases">
        <title>Draft Genome sequencing of Naganishia species isolated from polar environments using Oxford Nanopore Technology.</title>
        <authorList>
            <person name="Leo P."/>
            <person name="Venkateswaran K."/>
        </authorList>
    </citation>
    <scope>NUCLEOTIDE SEQUENCE</scope>
    <source>
        <strain evidence="1">MNA-CCFEE 5261</strain>
    </source>
</reference>
<organism evidence="1 2">
    <name type="scientific">Naganishia cerealis</name>
    <dbReference type="NCBI Taxonomy" id="610337"/>
    <lineage>
        <taxon>Eukaryota</taxon>
        <taxon>Fungi</taxon>
        <taxon>Dikarya</taxon>
        <taxon>Basidiomycota</taxon>
        <taxon>Agaricomycotina</taxon>
        <taxon>Tremellomycetes</taxon>
        <taxon>Filobasidiales</taxon>
        <taxon>Filobasidiaceae</taxon>
        <taxon>Naganishia</taxon>
    </lineage>
</organism>
<evidence type="ECO:0000313" key="2">
    <source>
        <dbReference type="Proteomes" id="UP001241377"/>
    </source>
</evidence>
<name>A0ACC2V379_9TREE</name>
<dbReference type="EMBL" id="JASBWR010000123">
    <property type="protein sequence ID" value="KAJ9093471.1"/>
    <property type="molecule type" value="Genomic_DNA"/>
</dbReference>
<comment type="caution">
    <text evidence="1">The sequence shown here is derived from an EMBL/GenBank/DDBJ whole genome shotgun (WGS) entry which is preliminary data.</text>
</comment>
<sequence>MLFSVSGASRVVGRLPAQGFRGRIQPFSLSTIRLKNFEPTSTKASDGTIEPQDVPQQLLGSREEIERKRKAAEEKYAEKIKRRMAEMKANDLAELKKRVGAPSTLPKGSARSHAVESLQGASAARPVQEAAPAAKKTQKPSKNEQAAADRSGIKPLSQILNLDLIYAHPHTTQAISLLWQHYHTAHPTLSSTFLSATIPPKTYGGMVDLAKRYPNFVIPLPRDPTGENRDTSSVPGDQTPFEMFYLQWLFHPTPSMITPSTVSEGQRDVPKLPIASVLFTPLAEFKNASEWAQPQLVLTHYPDLHNNPIPADGQSTSTATNQPQHHPVVLMRGEISPSQAKSSLTSPLPSTHLALTQAQAQLLALAIQRFYCSELVPEVGESAEAKRQREERTKSLRDFRERPAEWDWKGLIKLSYAGVV</sequence>
<protein>
    <submittedName>
        <fullName evidence="1">Uncharacterized protein</fullName>
    </submittedName>
</protein>
<gene>
    <name evidence="1" type="ORF">QFC19_008330</name>
</gene>